<keyword evidence="4" id="KW-1133">Transmembrane helix</keyword>
<dbReference type="PANTHER" id="PTHR45138:SF9">
    <property type="entry name" value="DIGUANYLATE CYCLASE DGCM-RELATED"/>
    <property type="match status" value="1"/>
</dbReference>
<dbReference type="GO" id="GO:0043709">
    <property type="term" value="P:cell adhesion involved in single-species biofilm formation"/>
    <property type="evidence" value="ECO:0007669"/>
    <property type="project" value="TreeGrafter"/>
</dbReference>
<evidence type="ECO:0000256" key="1">
    <source>
        <dbReference type="ARBA" id="ARBA00001946"/>
    </source>
</evidence>
<dbReference type="Proteomes" id="UP000885750">
    <property type="component" value="Unassembled WGS sequence"/>
</dbReference>
<dbReference type="PROSITE" id="PS50887">
    <property type="entry name" value="GGDEF"/>
    <property type="match status" value="1"/>
</dbReference>
<feature type="transmembrane region" description="Helical" evidence="4">
    <location>
        <begin position="28"/>
        <end position="46"/>
    </location>
</feature>
<dbReference type="FunFam" id="3.30.70.270:FF:000001">
    <property type="entry name" value="Diguanylate cyclase domain protein"/>
    <property type="match status" value="1"/>
</dbReference>
<accession>A0A7V2SZL9</accession>
<dbReference type="GO" id="GO:0052621">
    <property type="term" value="F:diguanylate cyclase activity"/>
    <property type="evidence" value="ECO:0007669"/>
    <property type="project" value="UniProtKB-EC"/>
</dbReference>
<dbReference type="Gene3D" id="3.30.70.270">
    <property type="match status" value="1"/>
</dbReference>
<dbReference type="GO" id="GO:1902201">
    <property type="term" value="P:negative regulation of bacterial-type flagellum-dependent cell motility"/>
    <property type="evidence" value="ECO:0007669"/>
    <property type="project" value="TreeGrafter"/>
</dbReference>
<feature type="transmembrane region" description="Helical" evidence="4">
    <location>
        <begin position="172"/>
        <end position="193"/>
    </location>
</feature>
<dbReference type="Pfam" id="PF00990">
    <property type="entry name" value="GGDEF"/>
    <property type="match status" value="1"/>
</dbReference>
<evidence type="ECO:0000313" key="6">
    <source>
        <dbReference type="EMBL" id="HFC92369.1"/>
    </source>
</evidence>
<sequence>MDFDSMQSDSVVEVRQEQLLHLYEKTGLSFWGNIVIAIILATMLAIDSDAGRDQILNLFIWFGLIIATSIYRLIITNSFEKERNFTQDRINYWVNKYVNISTVVNVLWGGAGIFFFPETLLYQGLLFISLLSVLLASVPLLAISRATYYLQMTVVLLPIAIFILLHADREHYIMAVALFTAAISLLAATNYIYELLAELQQTQSELLEQANTDQLTKIPNRRQYDQSFKTEWRRCTRDNLPISMLLIDVDYFKKYNDRFGHSQGDECLVNVASRLGAISRRPGDIAARYGGEEFAVLLPNTSLENAMMLAERFRTGVERQAIKHPDSKYDVLTVSIGVSTCHPMQCNDANTDTVYPAMLMNSADNAMYLAKRQGRNRIATQGCGEQKIANILHEEARKDAYRAKPEKTPEPA</sequence>
<feature type="domain" description="GGDEF" evidence="5">
    <location>
        <begin position="240"/>
        <end position="383"/>
    </location>
</feature>
<comment type="catalytic activity">
    <reaction evidence="3">
        <text>2 GTP = 3',3'-c-di-GMP + 2 diphosphate</text>
        <dbReference type="Rhea" id="RHEA:24898"/>
        <dbReference type="ChEBI" id="CHEBI:33019"/>
        <dbReference type="ChEBI" id="CHEBI:37565"/>
        <dbReference type="ChEBI" id="CHEBI:58805"/>
        <dbReference type="EC" id="2.7.7.65"/>
    </reaction>
</comment>
<dbReference type="InterPro" id="IPR029787">
    <property type="entry name" value="Nucleotide_cyclase"/>
</dbReference>
<dbReference type="SMART" id="SM00267">
    <property type="entry name" value="GGDEF"/>
    <property type="match status" value="1"/>
</dbReference>
<comment type="cofactor">
    <cofactor evidence="1">
        <name>Mg(2+)</name>
        <dbReference type="ChEBI" id="CHEBI:18420"/>
    </cofactor>
</comment>
<dbReference type="PANTHER" id="PTHR45138">
    <property type="entry name" value="REGULATORY COMPONENTS OF SENSORY TRANSDUCTION SYSTEM"/>
    <property type="match status" value="1"/>
</dbReference>
<dbReference type="GO" id="GO:0005886">
    <property type="term" value="C:plasma membrane"/>
    <property type="evidence" value="ECO:0007669"/>
    <property type="project" value="TreeGrafter"/>
</dbReference>
<dbReference type="InterPro" id="IPR050469">
    <property type="entry name" value="Diguanylate_Cyclase"/>
</dbReference>
<dbReference type="EC" id="2.7.7.65" evidence="2"/>
<dbReference type="InterPro" id="IPR043128">
    <property type="entry name" value="Rev_trsase/Diguanyl_cyclase"/>
</dbReference>
<evidence type="ECO:0000256" key="2">
    <source>
        <dbReference type="ARBA" id="ARBA00012528"/>
    </source>
</evidence>
<dbReference type="SUPFAM" id="SSF55073">
    <property type="entry name" value="Nucleotide cyclase"/>
    <property type="match status" value="1"/>
</dbReference>
<dbReference type="NCBIfam" id="TIGR00254">
    <property type="entry name" value="GGDEF"/>
    <property type="match status" value="1"/>
</dbReference>
<organism evidence="6">
    <name type="scientific">Leucothrix mucor</name>
    <dbReference type="NCBI Taxonomy" id="45248"/>
    <lineage>
        <taxon>Bacteria</taxon>
        <taxon>Pseudomonadati</taxon>
        <taxon>Pseudomonadota</taxon>
        <taxon>Gammaproteobacteria</taxon>
        <taxon>Thiotrichales</taxon>
        <taxon>Thiotrichaceae</taxon>
        <taxon>Leucothrix</taxon>
    </lineage>
</organism>
<feature type="transmembrane region" description="Helical" evidence="4">
    <location>
        <begin position="148"/>
        <end position="166"/>
    </location>
</feature>
<protein>
    <recommendedName>
        <fullName evidence="2">diguanylate cyclase</fullName>
        <ecNumber evidence="2">2.7.7.65</ecNumber>
    </recommendedName>
</protein>
<feature type="transmembrane region" description="Helical" evidence="4">
    <location>
        <begin position="122"/>
        <end position="141"/>
    </location>
</feature>
<name>A0A7V2SZL9_LEUMU</name>
<dbReference type="CDD" id="cd01949">
    <property type="entry name" value="GGDEF"/>
    <property type="match status" value="1"/>
</dbReference>
<evidence type="ECO:0000259" key="5">
    <source>
        <dbReference type="PROSITE" id="PS50887"/>
    </source>
</evidence>
<feature type="transmembrane region" description="Helical" evidence="4">
    <location>
        <begin position="97"/>
        <end position="116"/>
    </location>
</feature>
<gene>
    <name evidence="6" type="ORF">ENJ51_06100</name>
</gene>
<comment type="caution">
    <text evidence="6">The sequence shown here is derived from an EMBL/GenBank/DDBJ whole genome shotgun (WGS) entry which is preliminary data.</text>
</comment>
<dbReference type="InterPro" id="IPR000160">
    <property type="entry name" value="GGDEF_dom"/>
</dbReference>
<reference evidence="6" key="1">
    <citation type="journal article" date="2020" name="mSystems">
        <title>Genome- and Community-Level Interaction Insights into Carbon Utilization and Element Cycling Functions of Hydrothermarchaeota in Hydrothermal Sediment.</title>
        <authorList>
            <person name="Zhou Z."/>
            <person name="Liu Y."/>
            <person name="Xu W."/>
            <person name="Pan J."/>
            <person name="Luo Z.H."/>
            <person name="Li M."/>
        </authorList>
    </citation>
    <scope>NUCLEOTIDE SEQUENCE [LARGE SCALE GENOMIC DNA]</scope>
    <source>
        <strain evidence="6">HyVt-493</strain>
    </source>
</reference>
<dbReference type="EMBL" id="DRMS01000230">
    <property type="protein sequence ID" value="HFC92369.1"/>
    <property type="molecule type" value="Genomic_DNA"/>
</dbReference>
<keyword evidence="4" id="KW-0472">Membrane</keyword>
<feature type="transmembrane region" description="Helical" evidence="4">
    <location>
        <begin position="58"/>
        <end position="76"/>
    </location>
</feature>
<keyword evidence="4" id="KW-0812">Transmembrane</keyword>
<evidence type="ECO:0000256" key="3">
    <source>
        <dbReference type="ARBA" id="ARBA00034247"/>
    </source>
</evidence>
<proteinExistence type="predicted"/>
<evidence type="ECO:0000256" key="4">
    <source>
        <dbReference type="SAM" id="Phobius"/>
    </source>
</evidence>
<dbReference type="AlphaFoldDB" id="A0A7V2SZL9"/>